<keyword evidence="2" id="KW-0560">Oxidoreductase</keyword>
<dbReference type="FunFam" id="3.20.20.100:FF:000014">
    <property type="entry name" value="NAD(P)-linked oxidoreductase superfamily protein"/>
    <property type="match status" value="1"/>
</dbReference>
<dbReference type="Pfam" id="PF00248">
    <property type="entry name" value="Aldo_ket_red"/>
    <property type="match status" value="1"/>
</dbReference>
<comment type="caution">
    <text evidence="7">The sequence shown here is derived from an EMBL/GenBank/DDBJ whole genome shotgun (WGS) entry which is preliminary data.</text>
</comment>
<feature type="binding site" evidence="4">
    <location>
        <position position="120"/>
    </location>
    <ligand>
        <name>substrate</name>
    </ligand>
</feature>
<proteinExistence type="predicted"/>
<evidence type="ECO:0000259" key="6">
    <source>
        <dbReference type="Pfam" id="PF00248"/>
    </source>
</evidence>
<dbReference type="AlphaFoldDB" id="A0AAN7LGU1"/>
<dbReference type="InterPro" id="IPR044497">
    <property type="entry name" value="AKR4A/B"/>
</dbReference>
<keyword evidence="8" id="KW-1185">Reference proteome</keyword>
<dbReference type="CDD" id="cd19124">
    <property type="entry name" value="AKR_AKR4A_4B"/>
    <property type="match status" value="1"/>
</dbReference>
<evidence type="ECO:0000256" key="5">
    <source>
        <dbReference type="PIRSR" id="PIRSR000097-3"/>
    </source>
</evidence>
<organism evidence="7 8">
    <name type="scientific">Trapa natans</name>
    <name type="common">Water chestnut</name>
    <dbReference type="NCBI Taxonomy" id="22666"/>
    <lineage>
        <taxon>Eukaryota</taxon>
        <taxon>Viridiplantae</taxon>
        <taxon>Streptophyta</taxon>
        <taxon>Embryophyta</taxon>
        <taxon>Tracheophyta</taxon>
        <taxon>Spermatophyta</taxon>
        <taxon>Magnoliopsida</taxon>
        <taxon>eudicotyledons</taxon>
        <taxon>Gunneridae</taxon>
        <taxon>Pentapetalae</taxon>
        <taxon>rosids</taxon>
        <taxon>malvids</taxon>
        <taxon>Myrtales</taxon>
        <taxon>Lythraceae</taxon>
        <taxon>Trapa</taxon>
    </lineage>
</organism>
<reference evidence="7 8" key="1">
    <citation type="journal article" date="2023" name="Hortic Res">
        <title>Pangenome of water caltrop reveals structural variations and asymmetric subgenome divergence after allopolyploidization.</title>
        <authorList>
            <person name="Zhang X."/>
            <person name="Chen Y."/>
            <person name="Wang L."/>
            <person name="Yuan Y."/>
            <person name="Fang M."/>
            <person name="Shi L."/>
            <person name="Lu R."/>
            <person name="Comes H.P."/>
            <person name="Ma Y."/>
            <person name="Chen Y."/>
            <person name="Huang G."/>
            <person name="Zhou Y."/>
            <person name="Zheng Z."/>
            <person name="Qiu Y."/>
        </authorList>
    </citation>
    <scope>NUCLEOTIDE SEQUENCE [LARGE SCALE GENOMIC DNA]</scope>
    <source>
        <strain evidence="7">F231</strain>
    </source>
</reference>
<feature type="site" description="Lowers pKa of active site Tyr" evidence="5">
    <location>
        <position position="87"/>
    </location>
</feature>
<feature type="domain" description="NADP-dependent oxidoreductase" evidence="6">
    <location>
        <begin position="21"/>
        <end position="292"/>
    </location>
</feature>
<dbReference type="GO" id="GO:0044550">
    <property type="term" value="P:secondary metabolite biosynthetic process"/>
    <property type="evidence" value="ECO:0007669"/>
    <property type="project" value="UniProtKB-ARBA"/>
</dbReference>
<comment type="pathway">
    <text evidence="1">Secondary metabolite biosynthesis; terpenoid biosynthesis.</text>
</comment>
<dbReference type="InterPro" id="IPR020471">
    <property type="entry name" value="AKR"/>
</dbReference>
<dbReference type="SUPFAM" id="SSF51430">
    <property type="entry name" value="NAD(P)-linked oxidoreductase"/>
    <property type="match status" value="1"/>
</dbReference>
<dbReference type="InterPro" id="IPR023210">
    <property type="entry name" value="NADP_OxRdtase_dom"/>
</dbReference>
<accession>A0AAN7LGU1</accession>
<gene>
    <name evidence="7" type="ORF">SAY86_002880</name>
</gene>
<dbReference type="PROSITE" id="PS00062">
    <property type="entry name" value="ALDOKETO_REDUCTASE_2"/>
    <property type="match status" value="1"/>
</dbReference>
<evidence type="ECO:0000313" key="7">
    <source>
        <dbReference type="EMBL" id="KAK4786191.1"/>
    </source>
</evidence>
<feature type="active site" description="Proton donor" evidence="3">
    <location>
        <position position="57"/>
    </location>
</feature>
<sequence>MAASVPEVSLHSCSGRSMPVIGMGTMAYPLVDSETAKEAILEAIRAGYRHFDTAFAYGSEKPLGEAVVEALRLGLVKSREELFITTKLWCTLAEKDSIVPSIKMSLSNLQMEYVDLYLIHWPVQLSKDVLRMPAGRDQIFELDIKSVWEGMEECHDLGLAKAIGVSNFSTKKLELLLSSARIPPAVNQVEMNPMWQQKQLREYCSAKGIHITAYSPLGAPTTKWGDGRIVECDVLEEIARARGKTIAQVSLRWVYEQKVSLVGKSFNKQRMRENLGIFDWSLTEEESMRISQLPQKKGVSFAKIFGPHDICFELDAEI</sequence>
<evidence type="ECO:0000256" key="1">
    <source>
        <dbReference type="ARBA" id="ARBA00004721"/>
    </source>
</evidence>
<evidence type="ECO:0000313" key="8">
    <source>
        <dbReference type="Proteomes" id="UP001346149"/>
    </source>
</evidence>
<evidence type="ECO:0000256" key="4">
    <source>
        <dbReference type="PIRSR" id="PIRSR000097-2"/>
    </source>
</evidence>
<protein>
    <recommendedName>
        <fullName evidence="6">NADP-dependent oxidoreductase domain-containing protein</fullName>
    </recommendedName>
</protein>
<dbReference type="InterPro" id="IPR036812">
    <property type="entry name" value="NAD(P)_OxRdtase_dom_sf"/>
</dbReference>
<evidence type="ECO:0000256" key="2">
    <source>
        <dbReference type="ARBA" id="ARBA00023002"/>
    </source>
</evidence>
<evidence type="ECO:0000256" key="3">
    <source>
        <dbReference type="PIRSR" id="PIRSR000097-1"/>
    </source>
</evidence>
<dbReference type="EMBL" id="JAXQNO010000013">
    <property type="protein sequence ID" value="KAK4786191.1"/>
    <property type="molecule type" value="Genomic_DNA"/>
</dbReference>
<dbReference type="PANTHER" id="PTHR11732">
    <property type="entry name" value="ALDO/KETO REDUCTASE"/>
    <property type="match status" value="1"/>
</dbReference>
<dbReference type="PIRSF" id="PIRSF000097">
    <property type="entry name" value="AKR"/>
    <property type="match status" value="1"/>
</dbReference>
<dbReference type="GO" id="GO:0016616">
    <property type="term" value="F:oxidoreductase activity, acting on the CH-OH group of donors, NAD or NADP as acceptor"/>
    <property type="evidence" value="ECO:0007669"/>
    <property type="project" value="InterPro"/>
</dbReference>
<dbReference type="PRINTS" id="PR00069">
    <property type="entry name" value="ALDKETRDTASE"/>
</dbReference>
<dbReference type="Proteomes" id="UP001346149">
    <property type="component" value="Unassembled WGS sequence"/>
</dbReference>
<dbReference type="InterPro" id="IPR018170">
    <property type="entry name" value="Aldo/ket_reductase_CS"/>
</dbReference>
<dbReference type="PROSITE" id="PS00798">
    <property type="entry name" value="ALDOKETO_REDUCTASE_1"/>
    <property type="match status" value="1"/>
</dbReference>
<dbReference type="Gene3D" id="3.20.20.100">
    <property type="entry name" value="NADP-dependent oxidoreductase domain"/>
    <property type="match status" value="1"/>
</dbReference>
<name>A0AAN7LGU1_TRANT</name>